<reference evidence="1" key="1">
    <citation type="journal article" date="2010" name="Nature">
        <title>The dynamic genome of Hydra.</title>
        <authorList>
            <person name="Chapman J.A."/>
            <person name="Kirkness E.F."/>
            <person name="Simakov O."/>
            <person name="Hampson S.E."/>
            <person name="Mitros T."/>
            <person name="Weinmaier T."/>
            <person name="Rattei T."/>
            <person name="Balasubramanian P.G."/>
            <person name="Borman J."/>
            <person name="Busam D."/>
            <person name="Disbennett K."/>
            <person name="Pfannkoch C."/>
            <person name="Sumin N."/>
            <person name="Sutton G."/>
            <person name="Viswanathan L."/>
            <person name="Walenz B."/>
            <person name="Goodstein D.M."/>
            <person name="Hellsten U."/>
            <person name="Kawashima T."/>
            <person name="Prochnik S.E."/>
            <person name="Putnam N.H."/>
            <person name="Shu S."/>
            <person name="Blumberg B."/>
            <person name="Dana C.E."/>
            <person name="Gee L."/>
            <person name="Kibler D.F."/>
            <person name="Law L."/>
            <person name="Lindgens D."/>
            <person name="Martinez D.E."/>
            <person name="Peng J."/>
            <person name="Wigge P.A."/>
            <person name="Bertulat B."/>
            <person name="Guder C."/>
            <person name="Nakamura Y."/>
            <person name="Ozbek S."/>
            <person name="Watanabe H."/>
            <person name="Khalturin K."/>
            <person name="Hemmrich G."/>
            <person name="Franke A."/>
            <person name="Augustin R."/>
            <person name="Fraune S."/>
            <person name="Hayakawa E."/>
            <person name="Hayakawa S."/>
            <person name="Hirose M."/>
            <person name="Hwang J."/>
            <person name="Ikeo K."/>
            <person name="Nishimiya-Fujisawa C."/>
            <person name="Ogura A."/>
            <person name="Takahashi T."/>
            <person name="Steinmetz P.R."/>
            <person name="Zhang X."/>
            <person name="Aufschnaiter R."/>
            <person name="Eder M.K."/>
            <person name="Gorny A.K."/>
            <person name="Salvenmoser W."/>
            <person name="Heimberg A.M."/>
            <person name="Wheeler B.M."/>
            <person name="Peterson K.J."/>
            <person name="Boettger A."/>
            <person name="Tischler P."/>
            <person name="Wolf A."/>
            <person name="Gojobori T."/>
            <person name="Remington K.A."/>
            <person name="Strausberg R.L."/>
            <person name="Venter J."/>
            <person name="Technau U."/>
            <person name="Hobmayer B."/>
            <person name="Bosch T.C."/>
            <person name="Holstein T.W."/>
            <person name="Fujisawa T."/>
            <person name="Bode H.R."/>
            <person name="David C.N."/>
            <person name="Rokhsar D.S."/>
            <person name="Steele R.E."/>
        </authorList>
    </citation>
    <scope>NUCLEOTIDE SEQUENCE</scope>
</reference>
<gene>
    <name evidence="1" type="ORF">Csp_A05770</name>
</gene>
<protein>
    <submittedName>
        <fullName evidence="1">Uncharacterized protein</fullName>
    </submittedName>
</protein>
<accession>C9Y8X6</accession>
<name>C9Y8X6_CURXX</name>
<proteinExistence type="predicted"/>
<dbReference type="EMBL" id="FN543104">
    <property type="protein sequence ID" value="CBA28135.1"/>
    <property type="molecule type" value="Genomic_DNA"/>
</dbReference>
<dbReference type="AlphaFoldDB" id="C9Y8X6"/>
<sequence length="41" mass="4771">MAKLLSHGIELSRPLILVEGNENVVREFINQKQVFEFNPFL</sequence>
<organism evidence="1">
    <name type="scientific">Curvibacter symbiont subsp. Hydra magnipapillata</name>
    <dbReference type="NCBI Taxonomy" id="667019"/>
    <lineage>
        <taxon>Bacteria</taxon>
        <taxon>Pseudomonadati</taxon>
        <taxon>Pseudomonadota</taxon>
        <taxon>Betaproteobacteria</taxon>
        <taxon>Burkholderiales</taxon>
        <taxon>Comamonadaceae</taxon>
        <taxon>Curvibacter</taxon>
    </lineage>
</organism>
<evidence type="ECO:0000313" key="1">
    <source>
        <dbReference type="EMBL" id="CBA28135.1"/>
    </source>
</evidence>